<evidence type="ECO:0000313" key="3">
    <source>
        <dbReference type="Proteomes" id="UP001589575"/>
    </source>
</evidence>
<proteinExistence type="predicted"/>
<dbReference type="EMBL" id="JBHMFI010000001">
    <property type="protein sequence ID" value="MFB9073205.1"/>
    <property type="molecule type" value="Genomic_DNA"/>
</dbReference>
<evidence type="ECO:0000313" key="2">
    <source>
        <dbReference type="EMBL" id="MFB9073205.1"/>
    </source>
</evidence>
<feature type="compositionally biased region" description="Polar residues" evidence="1">
    <location>
        <begin position="46"/>
        <end position="62"/>
    </location>
</feature>
<accession>A0ABV5G2P6</accession>
<name>A0ABV5G2P6_9MICC</name>
<reference evidence="2 3" key="1">
    <citation type="submission" date="2024-09" db="EMBL/GenBank/DDBJ databases">
        <authorList>
            <person name="Sun Q."/>
            <person name="Mori K."/>
        </authorList>
    </citation>
    <scope>NUCLEOTIDE SEQUENCE [LARGE SCALE GENOMIC DNA]</scope>
    <source>
        <strain evidence="2 3">CCM 7609</strain>
    </source>
</reference>
<feature type="region of interest" description="Disordered" evidence="1">
    <location>
        <begin position="1"/>
        <end position="62"/>
    </location>
</feature>
<protein>
    <submittedName>
        <fullName evidence="2">Uncharacterized protein</fullName>
    </submittedName>
</protein>
<dbReference type="Proteomes" id="UP001589575">
    <property type="component" value="Unassembled WGS sequence"/>
</dbReference>
<gene>
    <name evidence="2" type="ORF">ACFFX0_19180</name>
</gene>
<keyword evidence="3" id="KW-1185">Reference proteome</keyword>
<sequence>MRSAASCCPPPWVRTRTRTRSTRSNSPRSRPGNQNCTSRGRVPATTAASRPTSGTMPQTRGP</sequence>
<feature type="compositionally biased region" description="Low complexity" evidence="1">
    <location>
        <begin position="22"/>
        <end position="31"/>
    </location>
</feature>
<comment type="caution">
    <text evidence="2">The sequence shown here is derived from an EMBL/GenBank/DDBJ whole genome shotgun (WGS) entry which is preliminary data.</text>
</comment>
<organism evidence="2 3">
    <name type="scientific">Citricoccus parietis</name>
    <dbReference type="NCBI Taxonomy" id="592307"/>
    <lineage>
        <taxon>Bacteria</taxon>
        <taxon>Bacillati</taxon>
        <taxon>Actinomycetota</taxon>
        <taxon>Actinomycetes</taxon>
        <taxon>Micrococcales</taxon>
        <taxon>Micrococcaceae</taxon>
        <taxon>Citricoccus</taxon>
    </lineage>
</organism>
<evidence type="ECO:0000256" key="1">
    <source>
        <dbReference type="SAM" id="MobiDB-lite"/>
    </source>
</evidence>